<dbReference type="PROSITE" id="PS50850">
    <property type="entry name" value="MFS"/>
    <property type="match status" value="1"/>
</dbReference>
<dbReference type="NCBIfam" id="TIGR00879">
    <property type="entry name" value="SP"/>
    <property type="match status" value="1"/>
</dbReference>
<dbReference type="Pfam" id="PF00083">
    <property type="entry name" value="Sugar_tr"/>
    <property type="match status" value="1"/>
</dbReference>
<dbReference type="CDD" id="cd17431">
    <property type="entry name" value="MFS_GLUT_Class1"/>
    <property type="match status" value="1"/>
</dbReference>
<keyword evidence="8 12" id="KW-1133">Transmembrane helix</keyword>
<evidence type="ECO:0000259" key="13">
    <source>
        <dbReference type="PROSITE" id="PS50850"/>
    </source>
</evidence>
<feature type="transmembrane region" description="Helical" evidence="12">
    <location>
        <begin position="253"/>
        <end position="276"/>
    </location>
</feature>
<evidence type="ECO:0000256" key="3">
    <source>
        <dbReference type="ARBA" id="ARBA00007004"/>
    </source>
</evidence>
<dbReference type="InterPro" id="IPR020846">
    <property type="entry name" value="MFS_dom"/>
</dbReference>
<keyword evidence="10" id="KW-0325">Glycoprotein</keyword>
<evidence type="ECO:0000256" key="8">
    <source>
        <dbReference type="ARBA" id="ARBA00022989"/>
    </source>
</evidence>
<dbReference type="InterPro" id="IPR003663">
    <property type="entry name" value="Sugar/inositol_transpt"/>
</dbReference>
<dbReference type="PRINTS" id="PR00171">
    <property type="entry name" value="SUGRTRNSPORT"/>
</dbReference>
<evidence type="ECO:0000256" key="10">
    <source>
        <dbReference type="ARBA" id="ARBA00023180"/>
    </source>
</evidence>
<feature type="transmembrane region" description="Helical" evidence="12">
    <location>
        <begin position="409"/>
        <end position="428"/>
    </location>
</feature>
<evidence type="ECO:0000256" key="9">
    <source>
        <dbReference type="ARBA" id="ARBA00023136"/>
    </source>
</evidence>
<evidence type="ECO:0000313" key="15">
    <source>
        <dbReference type="Proteomes" id="UP000472270"/>
    </source>
</evidence>
<dbReference type="SUPFAM" id="SSF103473">
    <property type="entry name" value="MFS general substrate transporter"/>
    <property type="match status" value="1"/>
</dbReference>
<comment type="subcellular location">
    <subcellularLocation>
        <location evidence="2">Cell membrane</location>
        <topology evidence="2">Multi-pass membrane protein</topology>
    </subcellularLocation>
</comment>
<dbReference type="Gene3D" id="1.20.1250.20">
    <property type="entry name" value="MFS general substrate transporter like domains"/>
    <property type="match status" value="1"/>
</dbReference>
<keyword evidence="7 12" id="KW-0812">Transmembrane</keyword>
<dbReference type="PANTHER" id="PTHR23503:SF51">
    <property type="entry name" value="SOLUTE CARRIER FAMILY 2, FACILITATED GLUCOSE TRANSPORTER MEMBER 1"/>
    <property type="match status" value="1"/>
</dbReference>
<accession>A0A673LNM7</accession>
<dbReference type="AlphaFoldDB" id="A0A673LNM7"/>
<dbReference type="GO" id="GO:0016324">
    <property type="term" value="C:apical plasma membrane"/>
    <property type="evidence" value="ECO:0007669"/>
    <property type="project" value="TreeGrafter"/>
</dbReference>
<keyword evidence="4 11" id="KW-0813">Transport</keyword>
<keyword evidence="6" id="KW-0762">Sugar transport</keyword>
<evidence type="ECO:0000256" key="1">
    <source>
        <dbReference type="ARBA" id="ARBA00000618"/>
    </source>
</evidence>
<dbReference type="InterPro" id="IPR036259">
    <property type="entry name" value="MFS_trans_sf"/>
</dbReference>
<dbReference type="InterPro" id="IPR005828">
    <property type="entry name" value="MFS_sugar_transport-like"/>
</dbReference>
<sequence>MCMCLFRGFRRGFISVLARRLKRVCARVTNRRYSEYMLSTTLTTLWSVSVAIFSVGGIFGSFSVGLFLNRFGRRNSMLIVNVLAFIAAALMGFSKLAESWEMLIIGRFIVGLYSGLSTGFVCTNVGEIAPTSLRGALGTLHQLGIVTGILLAQVFGMKEIMGTPTMWPFLLGFTFFPALLQCALLPFCPESPRYLLINQNEEAKAKTVLKKLRGTDDVDADMQEMRDESRQMMREKKVTIPELFRSSLYRQPIFIAIMLQLSQQFSGINAVFYFSTGIFEKAGVSEPVYATIGAGVVNTAFTVVSLFIVERAGRRSLHLIGLMGMAVSSVLMTIAMDQVKWMSYVSIVAIFSFVAFFEIGPGPIPWFIVAELFSQGPRPSAIAVAGFSNWFANFLVGMSFQYVEELTGPYVFIIFTILLLIFFVFTYFKVPETKGRTFEEISASFRSGADKYTQDDLNTLGADSQL</sequence>
<dbReference type="FunFam" id="1.20.1250.20:FF:000040">
    <property type="entry name" value="Solute carrier family 2, facilitated glucose transporter member 1"/>
    <property type="match status" value="1"/>
</dbReference>
<feature type="transmembrane region" description="Helical" evidence="12">
    <location>
        <begin position="381"/>
        <end position="403"/>
    </location>
</feature>
<evidence type="ECO:0000256" key="7">
    <source>
        <dbReference type="ARBA" id="ARBA00022692"/>
    </source>
</evidence>
<dbReference type="GO" id="GO:0032868">
    <property type="term" value="P:response to insulin"/>
    <property type="evidence" value="ECO:0007669"/>
    <property type="project" value="TreeGrafter"/>
</dbReference>
<name>A0A673LNM7_9TELE</name>
<feature type="transmembrane region" description="Helical" evidence="12">
    <location>
        <begin position="288"/>
        <end position="309"/>
    </location>
</feature>
<reference evidence="14" key="1">
    <citation type="submission" date="2025-08" db="UniProtKB">
        <authorList>
            <consortium name="Ensembl"/>
        </authorList>
    </citation>
    <scope>IDENTIFICATION</scope>
</reference>
<evidence type="ECO:0000256" key="12">
    <source>
        <dbReference type="SAM" id="Phobius"/>
    </source>
</evidence>
<keyword evidence="9 12" id="KW-0472">Membrane</keyword>
<evidence type="ECO:0000256" key="6">
    <source>
        <dbReference type="ARBA" id="ARBA00022597"/>
    </source>
</evidence>
<evidence type="ECO:0000256" key="11">
    <source>
        <dbReference type="RuleBase" id="RU003346"/>
    </source>
</evidence>
<dbReference type="GO" id="GO:0046323">
    <property type="term" value="P:D-glucose import"/>
    <property type="evidence" value="ECO:0007669"/>
    <property type="project" value="TreeGrafter"/>
</dbReference>
<feature type="transmembrane region" description="Helical" evidence="12">
    <location>
        <begin position="103"/>
        <end position="123"/>
    </location>
</feature>
<feature type="transmembrane region" description="Helical" evidence="12">
    <location>
        <begin position="135"/>
        <end position="155"/>
    </location>
</feature>
<dbReference type="Ensembl" id="ENSSRHT00000083047.1">
    <property type="protein sequence ID" value="ENSSRHP00000080860.1"/>
    <property type="gene ID" value="ENSSRHG00000039984.1"/>
</dbReference>
<evidence type="ECO:0000256" key="5">
    <source>
        <dbReference type="ARBA" id="ARBA00022475"/>
    </source>
</evidence>
<dbReference type="InterPro" id="IPR005829">
    <property type="entry name" value="Sugar_transporter_CS"/>
</dbReference>
<feature type="transmembrane region" description="Helical" evidence="12">
    <location>
        <begin position="316"/>
        <end position="335"/>
    </location>
</feature>
<dbReference type="GO" id="GO:0070837">
    <property type="term" value="P:dehydroascorbic acid transport"/>
    <property type="evidence" value="ECO:0007669"/>
    <property type="project" value="TreeGrafter"/>
</dbReference>
<dbReference type="Proteomes" id="UP000472270">
    <property type="component" value="Unassembled WGS sequence"/>
</dbReference>
<evidence type="ECO:0000256" key="4">
    <source>
        <dbReference type="ARBA" id="ARBA00022448"/>
    </source>
</evidence>
<comment type="similarity">
    <text evidence="3">Belongs to the major facilitator superfamily. Sugar transporter (TC 2.A.1.1) family. Glucose transporter subfamily.</text>
</comment>
<feature type="domain" description="Major facilitator superfamily (MFS) profile" evidence="13">
    <location>
        <begin position="1"/>
        <end position="434"/>
    </location>
</feature>
<organism evidence="14 15">
    <name type="scientific">Sinocyclocheilus rhinocerous</name>
    <dbReference type="NCBI Taxonomy" id="307959"/>
    <lineage>
        <taxon>Eukaryota</taxon>
        <taxon>Metazoa</taxon>
        <taxon>Chordata</taxon>
        <taxon>Craniata</taxon>
        <taxon>Vertebrata</taxon>
        <taxon>Euteleostomi</taxon>
        <taxon>Actinopterygii</taxon>
        <taxon>Neopterygii</taxon>
        <taxon>Teleostei</taxon>
        <taxon>Ostariophysi</taxon>
        <taxon>Cypriniformes</taxon>
        <taxon>Cyprinidae</taxon>
        <taxon>Cyprininae</taxon>
        <taxon>Sinocyclocheilus</taxon>
    </lineage>
</organism>
<evidence type="ECO:0000313" key="14">
    <source>
        <dbReference type="Ensembl" id="ENSSRHP00000080860.1"/>
    </source>
</evidence>
<protein>
    <submittedName>
        <fullName evidence="14">Solute carrier family 2 member 1a</fullName>
    </submittedName>
</protein>
<proteinExistence type="inferred from homology"/>
<feature type="transmembrane region" description="Helical" evidence="12">
    <location>
        <begin position="45"/>
        <end position="66"/>
    </location>
</feature>
<dbReference type="PROSITE" id="PS00216">
    <property type="entry name" value="SUGAR_TRANSPORT_1"/>
    <property type="match status" value="1"/>
</dbReference>
<feature type="transmembrane region" description="Helical" evidence="12">
    <location>
        <begin position="167"/>
        <end position="188"/>
    </location>
</feature>
<evidence type="ECO:0000256" key="2">
    <source>
        <dbReference type="ARBA" id="ARBA00004651"/>
    </source>
</evidence>
<comment type="catalytic activity">
    <reaction evidence="1">
        <text>D-glucose(out) = D-glucose(in)</text>
        <dbReference type="Rhea" id="RHEA:60376"/>
        <dbReference type="ChEBI" id="CHEBI:4167"/>
    </reaction>
</comment>
<dbReference type="GO" id="GO:0016323">
    <property type="term" value="C:basolateral plasma membrane"/>
    <property type="evidence" value="ECO:0007669"/>
    <property type="project" value="TreeGrafter"/>
</dbReference>
<dbReference type="GO" id="GO:0055056">
    <property type="term" value="F:D-glucose transmembrane transporter activity"/>
    <property type="evidence" value="ECO:0007669"/>
    <property type="project" value="TreeGrafter"/>
</dbReference>
<feature type="transmembrane region" description="Helical" evidence="12">
    <location>
        <begin position="78"/>
        <end position="97"/>
    </location>
</feature>
<dbReference type="InterPro" id="IPR045263">
    <property type="entry name" value="GLUT"/>
</dbReference>
<keyword evidence="15" id="KW-1185">Reference proteome</keyword>
<reference evidence="14" key="2">
    <citation type="submission" date="2025-09" db="UniProtKB">
        <authorList>
            <consortium name="Ensembl"/>
        </authorList>
    </citation>
    <scope>IDENTIFICATION</scope>
</reference>
<dbReference type="PANTHER" id="PTHR23503">
    <property type="entry name" value="SOLUTE CARRIER FAMILY 2"/>
    <property type="match status" value="1"/>
</dbReference>
<feature type="transmembrane region" description="Helical" evidence="12">
    <location>
        <begin position="341"/>
        <end position="369"/>
    </location>
</feature>
<keyword evidence="5" id="KW-1003">Cell membrane</keyword>